<proteinExistence type="inferred from homology"/>
<evidence type="ECO:0000256" key="2">
    <source>
        <dbReference type="ARBA" id="ARBA00022645"/>
    </source>
</evidence>
<evidence type="ECO:0008006" key="9">
    <source>
        <dbReference type="Google" id="ProtNLM"/>
    </source>
</evidence>
<evidence type="ECO:0000256" key="6">
    <source>
        <dbReference type="SAM" id="SignalP"/>
    </source>
</evidence>
<keyword evidence="2" id="KW-0121">Carboxypeptidase</keyword>
<sequence>MHLGFGWWQLVLASGAVATWEWSSQALNNSGRAADPLEPTLKLTSPPLYRRQAQSRFLNENSQKFVVNGTAIPEVGFDVGESYAGLLPINGTNDPNQLYFWFFPSADPEPHDEILIWLTGGPGCSSVGELLQENGPFLWPPGVFKPVRNKWSWHRLTNVVWIDQPVGAGFSQGVVTARNEFDVARQFMGFWKNFVDVFGLQNFKVYVTGSSYSGLYCPYIAHEMIDAEDPEYFDVGGMMIFDALYSKDAVSQDIPMVPFVDSWQRAFSFNQTFTELLHTRADECGYTQYLEEFLVFPPAGEQPSDLPGYNEDGFQKPECNMISQVFSAAIELNPCFTVYSVFDHCPRPHDPLGFSGGSFVVHPDAGPVYFDRPDVKAAINAPADTEWVFCSSQAGRAVFVDGVDESLNGGPAAQPVLPRIIETTGNVILGHGARDFVLTAAGTLLAIQNITWGGVRGFQTEPRNPLFAPYHSDEAFDVLAGAGIFGSWHEERGLTYFGVEGAGHFLTIDQPAVAFRAVEILLGRVEDFQSTVAFTTDANATQQPTLDLNAAFSRASALGSTAGGRESSGASLGEGWPTMAGIVLAWLVLTLLV</sequence>
<feature type="chain" id="PRO_5014716698" description="Serine carboxypeptidase" evidence="6">
    <location>
        <begin position="19"/>
        <end position="593"/>
    </location>
</feature>
<keyword evidence="5" id="KW-0325">Glycoprotein</keyword>
<dbReference type="PANTHER" id="PTHR11802:SF479">
    <property type="entry name" value="CARBOXYPEPTIDASE"/>
    <property type="match status" value="1"/>
</dbReference>
<evidence type="ECO:0000256" key="5">
    <source>
        <dbReference type="ARBA" id="ARBA00023180"/>
    </source>
</evidence>
<dbReference type="InterPro" id="IPR001563">
    <property type="entry name" value="Peptidase_S10"/>
</dbReference>
<dbReference type="Pfam" id="PF00450">
    <property type="entry name" value="Peptidase_S10"/>
    <property type="match status" value="1"/>
</dbReference>
<accession>A0A2N3NJJ0</accession>
<dbReference type="EMBL" id="NLAX01000003">
    <property type="protein sequence ID" value="PKS12615.1"/>
    <property type="molecule type" value="Genomic_DNA"/>
</dbReference>
<keyword evidence="6" id="KW-0732">Signal</keyword>
<dbReference type="STRING" id="41688.A0A2N3NJJ0"/>
<evidence type="ECO:0000313" key="8">
    <source>
        <dbReference type="Proteomes" id="UP000233524"/>
    </source>
</evidence>
<comment type="similarity">
    <text evidence="1">Belongs to the peptidase S10 family.</text>
</comment>
<reference evidence="7 8" key="1">
    <citation type="journal article" date="2017" name="G3 (Bethesda)">
        <title>First Draft Genome Sequence of the Pathogenic Fungus Lomentospora prolificans (Formerly Scedosporium prolificans).</title>
        <authorList>
            <person name="Luo R."/>
            <person name="Zimin A."/>
            <person name="Workman R."/>
            <person name="Fan Y."/>
            <person name="Pertea G."/>
            <person name="Grossman N."/>
            <person name="Wear M.P."/>
            <person name="Jia B."/>
            <person name="Miller H."/>
            <person name="Casadevall A."/>
            <person name="Timp W."/>
            <person name="Zhang S.X."/>
            <person name="Salzberg S.L."/>
        </authorList>
    </citation>
    <scope>NUCLEOTIDE SEQUENCE [LARGE SCALE GENOMIC DNA]</scope>
    <source>
        <strain evidence="7 8">JHH-5317</strain>
    </source>
</reference>
<evidence type="ECO:0000313" key="7">
    <source>
        <dbReference type="EMBL" id="PKS12615.1"/>
    </source>
</evidence>
<dbReference type="PRINTS" id="PR00724">
    <property type="entry name" value="CRBOXYPTASEC"/>
</dbReference>
<dbReference type="InParanoid" id="A0A2N3NJJ0"/>
<dbReference type="VEuPathDB" id="FungiDB:jhhlp_000823"/>
<name>A0A2N3NJJ0_9PEZI</name>
<keyword evidence="4" id="KW-0378">Hydrolase</keyword>
<evidence type="ECO:0000256" key="1">
    <source>
        <dbReference type="ARBA" id="ARBA00009431"/>
    </source>
</evidence>
<comment type="caution">
    <text evidence="7">The sequence shown here is derived from an EMBL/GenBank/DDBJ whole genome shotgun (WGS) entry which is preliminary data.</text>
</comment>
<evidence type="ECO:0000256" key="3">
    <source>
        <dbReference type="ARBA" id="ARBA00022670"/>
    </source>
</evidence>
<feature type="signal peptide" evidence="6">
    <location>
        <begin position="1"/>
        <end position="18"/>
    </location>
</feature>
<dbReference type="PANTHER" id="PTHR11802">
    <property type="entry name" value="SERINE PROTEASE FAMILY S10 SERINE CARBOXYPEPTIDASE"/>
    <property type="match status" value="1"/>
</dbReference>
<evidence type="ECO:0000256" key="4">
    <source>
        <dbReference type="ARBA" id="ARBA00022801"/>
    </source>
</evidence>
<dbReference type="Gene3D" id="3.40.50.1820">
    <property type="entry name" value="alpha/beta hydrolase"/>
    <property type="match status" value="1"/>
</dbReference>
<dbReference type="InterPro" id="IPR029058">
    <property type="entry name" value="AB_hydrolase_fold"/>
</dbReference>
<protein>
    <recommendedName>
        <fullName evidence="9">Serine carboxypeptidase</fullName>
    </recommendedName>
</protein>
<dbReference type="GO" id="GO:0004185">
    <property type="term" value="F:serine-type carboxypeptidase activity"/>
    <property type="evidence" value="ECO:0007669"/>
    <property type="project" value="InterPro"/>
</dbReference>
<dbReference type="SUPFAM" id="SSF53474">
    <property type="entry name" value="alpha/beta-Hydrolases"/>
    <property type="match status" value="1"/>
</dbReference>
<dbReference type="Proteomes" id="UP000233524">
    <property type="component" value="Unassembled WGS sequence"/>
</dbReference>
<keyword evidence="8" id="KW-1185">Reference proteome</keyword>
<dbReference type="GO" id="GO:0006508">
    <property type="term" value="P:proteolysis"/>
    <property type="evidence" value="ECO:0007669"/>
    <property type="project" value="UniProtKB-KW"/>
</dbReference>
<dbReference type="OrthoDB" id="443318at2759"/>
<organism evidence="7 8">
    <name type="scientific">Lomentospora prolificans</name>
    <dbReference type="NCBI Taxonomy" id="41688"/>
    <lineage>
        <taxon>Eukaryota</taxon>
        <taxon>Fungi</taxon>
        <taxon>Dikarya</taxon>
        <taxon>Ascomycota</taxon>
        <taxon>Pezizomycotina</taxon>
        <taxon>Sordariomycetes</taxon>
        <taxon>Hypocreomycetidae</taxon>
        <taxon>Microascales</taxon>
        <taxon>Microascaceae</taxon>
        <taxon>Lomentospora</taxon>
    </lineage>
</organism>
<gene>
    <name evidence="7" type="ORF">jhhlp_000823</name>
</gene>
<keyword evidence="3" id="KW-0645">Protease</keyword>
<dbReference type="AlphaFoldDB" id="A0A2N3NJJ0"/>